<feature type="compositionally biased region" description="Basic and acidic residues" evidence="1">
    <location>
        <begin position="116"/>
        <end position="128"/>
    </location>
</feature>
<dbReference type="Proteomes" id="UP000078542">
    <property type="component" value="Unassembled WGS sequence"/>
</dbReference>
<accession>A0A195BYU8</accession>
<feature type="region of interest" description="Disordered" evidence="1">
    <location>
        <begin position="90"/>
        <end position="136"/>
    </location>
</feature>
<gene>
    <name evidence="2" type="ORF">ALC62_15858</name>
</gene>
<name>A0A195BYU8_9HYME</name>
<proteinExistence type="predicted"/>
<evidence type="ECO:0000313" key="3">
    <source>
        <dbReference type="Proteomes" id="UP000078542"/>
    </source>
</evidence>
<dbReference type="EMBL" id="KQ978501">
    <property type="protein sequence ID" value="KYM93500.1"/>
    <property type="molecule type" value="Genomic_DNA"/>
</dbReference>
<dbReference type="AlphaFoldDB" id="A0A195BYU8"/>
<keyword evidence="3" id="KW-1185">Reference proteome</keyword>
<sequence>MSLLLHLLMRRIRWDPRRKDRDLRSARYTGEIPRDNSEPRLVSSLSARVEKDGQNQGRFLMQGNRSLLRDSVPATITLCNKGEKDTYDITCEPGRAQPSSNLSTRLAGKATINNHEQTDRKKEEESNGRPRPTRGLFLGNVVLSTIGRRIK</sequence>
<organism evidence="2 3">
    <name type="scientific">Cyphomyrmex costatus</name>
    <dbReference type="NCBI Taxonomy" id="456900"/>
    <lineage>
        <taxon>Eukaryota</taxon>
        <taxon>Metazoa</taxon>
        <taxon>Ecdysozoa</taxon>
        <taxon>Arthropoda</taxon>
        <taxon>Hexapoda</taxon>
        <taxon>Insecta</taxon>
        <taxon>Pterygota</taxon>
        <taxon>Neoptera</taxon>
        <taxon>Endopterygota</taxon>
        <taxon>Hymenoptera</taxon>
        <taxon>Apocrita</taxon>
        <taxon>Aculeata</taxon>
        <taxon>Formicoidea</taxon>
        <taxon>Formicidae</taxon>
        <taxon>Myrmicinae</taxon>
        <taxon>Cyphomyrmex</taxon>
    </lineage>
</organism>
<reference evidence="2 3" key="1">
    <citation type="submission" date="2016-03" db="EMBL/GenBank/DDBJ databases">
        <title>Cyphomyrmex costatus WGS genome.</title>
        <authorList>
            <person name="Nygaard S."/>
            <person name="Hu H."/>
            <person name="Boomsma J."/>
            <person name="Zhang G."/>
        </authorList>
    </citation>
    <scope>NUCLEOTIDE SEQUENCE [LARGE SCALE GENOMIC DNA]</scope>
    <source>
        <strain evidence="2">MS0001</strain>
        <tissue evidence="2">Whole body</tissue>
    </source>
</reference>
<evidence type="ECO:0000313" key="2">
    <source>
        <dbReference type="EMBL" id="KYM93500.1"/>
    </source>
</evidence>
<evidence type="ECO:0000256" key="1">
    <source>
        <dbReference type="SAM" id="MobiDB-lite"/>
    </source>
</evidence>
<protein>
    <submittedName>
        <fullName evidence="2">Uncharacterized protein</fullName>
    </submittedName>
</protein>